<reference evidence="2" key="1">
    <citation type="submission" date="2017-01" db="EMBL/GenBank/DDBJ databases">
        <authorList>
            <person name="Varghese N."/>
            <person name="Submissions S."/>
        </authorList>
    </citation>
    <scope>NUCLEOTIDE SEQUENCE [LARGE SCALE GENOMIC DNA]</scope>
    <source>
        <strain evidence="2">ASpG1</strain>
    </source>
</reference>
<evidence type="ECO:0008006" key="3">
    <source>
        <dbReference type="Google" id="ProtNLM"/>
    </source>
</evidence>
<dbReference type="STRING" id="159291.SAMN05920897_11116"/>
<dbReference type="EMBL" id="FTMS01000011">
    <property type="protein sequence ID" value="SIQ57495.1"/>
    <property type="molecule type" value="Genomic_DNA"/>
</dbReference>
<evidence type="ECO:0000313" key="2">
    <source>
        <dbReference type="Proteomes" id="UP000186400"/>
    </source>
</evidence>
<dbReference type="Proteomes" id="UP000186400">
    <property type="component" value="Unassembled WGS sequence"/>
</dbReference>
<sequence>MVIQRCKTRLFSLVLVVAGLALGGAPLAGQSSFSGGMGVNFFRYDKAYLTALSATYLHGLGEGLELNLGAEFGINTDENDKGDTVPSFLIPLNLGLNFTFPQDLVTFVFGTGLSPVFNFNPDTDDEFYFYMGPYVKGAVRIRVHPIMSLYTEVQQDLLIGGDDWINTGTRFSLGINFALDPLTP</sequence>
<keyword evidence="2" id="KW-1185">Reference proteome</keyword>
<evidence type="ECO:0000313" key="1">
    <source>
        <dbReference type="EMBL" id="SIQ57495.1"/>
    </source>
</evidence>
<proteinExistence type="predicted"/>
<dbReference type="RefSeq" id="WP_076488992.1">
    <property type="nucleotide sequence ID" value="NZ_FTMS01000011.1"/>
</dbReference>
<accession>A0A1N6TVU6</accession>
<dbReference type="OrthoDB" id="370350at2"/>
<gene>
    <name evidence="1" type="ORF">SAMN05920897_11116</name>
</gene>
<name>A0A1N6TVU6_9SPIO</name>
<protein>
    <recommendedName>
        <fullName evidence="3">Outer membrane protein beta-barrel domain-containing protein</fullName>
    </recommendedName>
</protein>
<dbReference type="AlphaFoldDB" id="A0A1N6TVU6"/>
<organism evidence="1 2">
    <name type="scientific">Alkalispirochaeta americana</name>
    <dbReference type="NCBI Taxonomy" id="159291"/>
    <lineage>
        <taxon>Bacteria</taxon>
        <taxon>Pseudomonadati</taxon>
        <taxon>Spirochaetota</taxon>
        <taxon>Spirochaetia</taxon>
        <taxon>Spirochaetales</taxon>
        <taxon>Spirochaetaceae</taxon>
        <taxon>Alkalispirochaeta</taxon>
    </lineage>
</organism>